<evidence type="ECO:0000313" key="2">
    <source>
        <dbReference type="Proteomes" id="UP000035425"/>
    </source>
</evidence>
<organism evidence="1 2">
    <name type="scientific">Protofrankia coriariae</name>
    <dbReference type="NCBI Taxonomy" id="1562887"/>
    <lineage>
        <taxon>Bacteria</taxon>
        <taxon>Bacillati</taxon>
        <taxon>Actinomycetota</taxon>
        <taxon>Actinomycetes</taxon>
        <taxon>Frankiales</taxon>
        <taxon>Frankiaceae</taxon>
        <taxon>Protofrankia</taxon>
    </lineage>
</organism>
<keyword evidence="2" id="KW-1185">Reference proteome</keyword>
<dbReference type="RefSeq" id="WP_013873706.1">
    <property type="nucleotide sequence ID" value="NZ_JWIO01000042.1"/>
</dbReference>
<dbReference type="NCBIfam" id="NF033530">
    <property type="entry name" value="lasso_PqqD_Strm"/>
    <property type="match status" value="1"/>
</dbReference>
<sequence>MTRLRQAVAHTETDYGAALLDERSGRYWSLNPTGALVLRVLLGGGSPADAAAAVTDTCDVDATTADRDVRALLTELRAAGLLATGAADR</sequence>
<proteinExistence type="predicted"/>
<comment type="caution">
    <text evidence="1">The sequence shown here is derived from an EMBL/GenBank/DDBJ whole genome shotgun (WGS) entry which is preliminary data.</text>
</comment>
<protein>
    <recommendedName>
        <fullName evidence="3">Coenzyme PQQ synthesis protein D (PqqD)</fullName>
    </recommendedName>
</protein>
<dbReference type="Pfam" id="PF05402">
    <property type="entry name" value="PqqD"/>
    <property type="match status" value="1"/>
</dbReference>
<accession>A0ABR5F073</accession>
<dbReference type="InterPro" id="IPR008792">
    <property type="entry name" value="PQQD"/>
</dbReference>
<name>A0ABR5F073_9ACTN</name>
<dbReference type="Proteomes" id="UP000035425">
    <property type="component" value="Unassembled WGS sequence"/>
</dbReference>
<evidence type="ECO:0000313" key="1">
    <source>
        <dbReference type="EMBL" id="KLL10121.1"/>
    </source>
</evidence>
<gene>
    <name evidence="1" type="ORF">FrCorBMG51_20080</name>
</gene>
<dbReference type="EMBL" id="JWIO01000042">
    <property type="protein sequence ID" value="KLL10121.1"/>
    <property type="molecule type" value="Genomic_DNA"/>
</dbReference>
<dbReference type="Gene3D" id="1.10.10.1150">
    <property type="entry name" value="Coenzyme PQQ synthesis protein D (PqqD)"/>
    <property type="match status" value="1"/>
</dbReference>
<evidence type="ECO:0008006" key="3">
    <source>
        <dbReference type="Google" id="ProtNLM"/>
    </source>
</evidence>
<dbReference type="InterPro" id="IPR041881">
    <property type="entry name" value="PqqD_sf"/>
</dbReference>
<reference evidence="1 2" key="1">
    <citation type="submission" date="2014-12" db="EMBL/GenBank/DDBJ databases">
        <title>Frankia sp. BMG5.1 draft genome.</title>
        <authorList>
            <person name="Gtari M."/>
            <person name="Ghodhbane-Gtari F."/>
            <person name="Nouioui I."/>
            <person name="Ktari A."/>
            <person name="Hezbri K."/>
            <person name="Mimouni W."/>
            <person name="Sbissi I."/>
            <person name="Ayari A."/>
            <person name="Yamanaka T."/>
            <person name="Normand P."/>
            <person name="Tisa L.S."/>
            <person name="Boudabous A."/>
        </authorList>
    </citation>
    <scope>NUCLEOTIDE SEQUENCE [LARGE SCALE GENOMIC DNA]</scope>
    <source>
        <strain evidence="1 2">BMG5.1</strain>
    </source>
</reference>